<evidence type="ECO:0000313" key="1">
    <source>
        <dbReference type="EMBL" id="KAJ7032304.1"/>
    </source>
</evidence>
<reference evidence="1" key="1">
    <citation type="submission" date="2023-03" db="EMBL/GenBank/DDBJ databases">
        <title>Massive genome expansion in bonnet fungi (Mycena s.s.) driven by repeated elements and novel gene families across ecological guilds.</title>
        <authorList>
            <consortium name="Lawrence Berkeley National Laboratory"/>
            <person name="Harder C.B."/>
            <person name="Miyauchi S."/>
            <person name="Viragh M."/>
            <person name="Kuo A."/>
            <person name="Thoen E."/>
            <person name="Andreopoulos B."/>
            <person name="Lu D."/>
            <person name="Skrede I."/>
            <person name="Drula E."/>
            <person name="Henrissat B."/>
            <person name="Morin E."/>
            <person name="Kohler A."/>
            <person name="Barry K."/>
            <person name="LaButti K."/>
            <person name="Morin E."/>
            <person name="Salamov A."/>
            <person name="Lipzen A."/>
            <person name="Mereny Z."/>
            <person name="Hegedus B."/>
            <person name="Baldrian P."/>
            <person name="Stursova M."/>
            <person name="Weitz H."/>
            <person name="Taylor A."/>
            <person name="Grigoriev I.V."/>
            <person name="Nagy L.G."/>
            <person name="Martin F."/>
            <person name="Kauserud H."/>
        </authorList>
    </citation>
    <scope>NUCLEOTIDE SEQUENCE</scope>
    <source>
        <strain evidence="1">CBHHK200</strain>
    </source>
</reference>
<gene>
    <name evidence="1" type="ORF">C8F04DRAFT_1185152</name>
</gene>
<organism evidence="1 2">
    <name type="scientific">Mycena alexandri</name>
    <dbReference type="NCBI Taxonomy" id="1745969"/>
    <lineage>
        <taxon>Eukaryota</taxon>
        <taxon>Fungi</taxon>
        <taxon>Dikarya</taxon>
        <taxon>Basidiomycota</taxon>
        <taxon>Agaricomycotina</taxon>
        <taxon>Agaricomycetes</taxon>
        <taxon>Agaricomycetidae</taxon>
        <taxon>Agaricales</taxon>
        <taxon>Marasmiineae</taxon>
        <taxon>Mycenaceae</taxon>
        <taxon>Mycena</taxon>
    </lineage>
</organism>
<sequence>MQGLQVLSVTRSYASVCVAYIVSRPLKLALPSTWLLTFSAHIFVQNIVLLGITQYMDSFPASDEFDNDSDSLPALDLVPSEYGLEDDSVDQFLNGTMTLCRPSAVFKPIRQHPALCFDILFAVVELLARDGAELKISEFVLRRGAIRLFWTRITLSPRIPLPFLEGCVARSASLPLRFLLVAVRRGDEQAVTYGEQRCDFRRYVKDSARLFFLVAESPYIVEDVFGTFRWTNPVYLNSIQTTFQFVHYHDFRPYSIRFIEFESLPPIGPPFRDFTKLSWVGTQVSKPTVTFDNSQEFVCVLQHPRNRPVVWEDATTVLTSSTILSVIILDGITFTSTAGSITCTYPFPALRYLALVFHGEHSMATLVSRFNLPAIHTLHVTLTDVDDVECLSIGVDLVYFYAFALASRRNTSLGTVNWLGSGYERLDYLSVDVPAGGRDSVVEDWIAAQGVTLNIVNIILPPCEYELSDREAVAYRFQIVAPQQSFQFGCLSLPCRSDRAILPRNNLKLRPASHCPFNLFIRILEDQLGEYFLNMDEFVDSPSRILAACVHWHDIALDNGQCWADYIVLPSNLLVDVRDRTYPLDIRDVDLRGYLNADHHYSVDDVAMSHGSVGLEETAREAAQYAHLCSRLHVSADGADALPAFVDGLRYSDGSKLIALSIALLEGSENCTSASNSLNHIIFNGALPKLKYIRLIGFVLSWTEMFYYLHAVYVVFHRVNQSSIIPKWTHCISYSHSTFSPAFFLRTSGCPIVGVFLPRLMELDICFCGDNIISFISTCTLPAIQNLSAIISKDSDLEQLLHFRSFLPSLYSVAIIGKHGNVRDIVQVFQLLPLVSRLNLSDAGPAYVEALTPGKSGVNGLLCPAVTVLSIGNCGVDDVIDLMTERTESGSSRIRVLNLHDLEDCNKDGEIWIELHVGELNMDPEFNFHDEWIWRC</sequence>
<name>A0AAD6X4Y4_9AGAR</name>
<protein>
    <submittedName>
        <fullName evidence="1">Uncharacterized protein</fullName>
    </submittedName>
</protein>
<evidence type="ECO:0000313" key="2">
    <source>
        <dbReference type="Proteomes" id="UP001218188"/>
    </source>
</evidence>
<dbReference type="AlphaFoldDB" id="A0AAD6X4Y4"/>
<dbReference type="EMBL" id="JARJCM010000074">
    <property type="protein sequence ID" value="KAJ7032304.1"/>
    <property type="molecule type" value="Genomic_DNA"/>
</dbReference>
<proteinExistence type="predicted"/>
<comment type="caution">
    <text evidence="1">The sequence shown here is derived from an EMBL/GenBank/DDBJ whole genome shotgun (WGS) entry which is preliminary data.</text>
</comment>
<accession>A0AAD6X4Y4</accession>
<dbReference type="Proteomes" id="UP001218188">
    <property type="component" value="Unassembled WGS sequence"/>
</dbReference>
<keyword evidence="2" id="KW-1185">Reference proteome</keyword>